<keyword evidence="1" id="KW-0812">Transmembrane</keyword>
<sequence>MPNRAINVLNLVHWIFVIMKAFDLLIYLFEHIKPGSLIAVKTRDNFTILIKKEDDYTVIASICKENNMRKFKEVYNKATVHRAVLDLLSQISDYLQINIDELEITNNLELQECQPKKETPKKVVKHKERVEDLIVKMKELPPEYDIIPLFTKEGKLVSLVLQNLCLVYIDKIVKGISHIRNDTISNLSADVKAINYVLSTIKFDLQKGNPISSVDNFTFFTAMFVDMGEIGHDVFLGRKMRKRMGKFFTTNSKGNLRPIQLEFLDLTDNSKNELYIGYFLHDGEKFIRIGGYNLFEYHDKGLFTINQYLLSSFTVTQYNFSIDYQSFDKLLSNFVNTVISKGIGSKYVKDIFELENLLYDVECVRSVTKEKIEIIDPISMWYYKTRGEDVKLCNDCEVSDKVNLWNKIITVNWFKEFLI</sequence>
<accession>A0A0U3F6T9</accession>
<protein>
    <submittedName>
        <fullName evidence="2">Uncharacterized protein</fullName>
    </submittedName>
</protein>
<evidence type="ECO:0000313" key="3">
    <source>
        <dbReference type="EMBL" id="ALU31580.1"/>
    </source>
</evidence>
<proteinExistence type="predicted"/>
<dbReference type="Proteomes" id="UP000060043">
    <property type="component" value="Chromosome"/>
</dbReference>
<dbReference type="EMBL" id="CP013694">
    <property type="protein sequence ID" value="ALU28858.1"/>
    <property type="molecule type" value="Genomic_DNA"/>
</dbReference>
<gene>
    <name evidence="2" type="ORF">ATY89_02025</name>
    <name evidence="3" type="ORF">ATZ20_05060</name>
</gene>
<evidence type="ECO:0000313" key="2">
    <source>
        <dbReference type="EMBL" id="ALU28858.1"/>
    </source>
</evidence>
<evidence type="ECO:0000313" key="4">
    <source>
        <dbReference type="Proteomes" id="UP000060043"/>
    </source>
</evidence>
<keyword evidence="1" id="KW-0472">Membrane</keyword>
<feature type="transmembrane region" description="Helical" evidence="1">
    <location>
        <begin position="12"/>
        <end position="29"/>
    </location>
</feature>
<dbReference type="EMBL" id="CP013695">
    <property type="protein sequence ID" value="ALU31580.1"/>
    <property type="molecule type" value="Genomic_DNA"/>
</dbReference>
<organism evidence="2 5">
    <name type="scientific">Sulfolobus acidocaldarius</name>
    <dbReference type="NCBI Taxonomy" id="2285"/>
    <lineage>
        <taxon>Archaea</taxon>
        <taxon>Thermoproteota</taxon>
        <taxon>Thermoprotei</taxon>
        <taxon>Sulfolobales</taxon>
        <taxon>Sulfolobaceae</taxon>
        <taxon>Sulfolobus</taxon>
    </lineage>
</organism>
<dbReference type="OrthoDB" id="36791at2157"/>
<dbReference type="AlphaFoldDB" id="A0A0U3F6T9"/>
<evidence type="ECO:0000256" key="1">
    <source>
        <dbReference type="SAM" id="Phobius"/>
    </source>
</evidence>
<keyword evidence="1" id="KW-1133">Transmembrane helix</keyword>
<dbReference type="PaxDb" id="1435377-SUSAZ_04015"/>
<reference evidence="4 5" key="1">
    <citation type="submission" date="2015-12" db="EMBL/GenBank/DDBJ databases">
        <title>A stable core within a dynamic pangenome in Sulfolobus acidocaldarius.</title>
        <authorList>
            <person name="Anderson R."/>
            <person name="Kouris A."/>
            <person name="Seward C."/>
            <person name="Campbell K."/>
            <person name="Whitaker R."/>
        </authorList>
    </citation>
    <scope>NUCLEOTIDE SEQUENCE [LARGE SCALE GENOMIC DNA]</scope>
    <source>
        <strain evidence="2 5">GG12-C01-09</strain>
        <strain evidence="3 4">NG05B_CO5_07</strain>
    </source>
</reference>
<dbReference type="Proteomes" id="UP000065473">
    <property type="component" value="Chromosome"/>
</dbReference>
<name>A0A0U3F6T9_9CREN</name>
<dbReference type="OMA" id="HKERVED"/>
<evidence type="ECO:0000313" key="5">
    <source>
        <dbReference type="Proteomes" id="UP000065473"/>
    </source>
</evidence>